<protein>
    <submittedName>
        <fullName evidence="6">Lipid A phosphate methyltransferase</fullName>
    </submittedName>
</protein>
<proteinExistence type="predicted"/>
<dbReference type="GO" id="GO:0012505">
    <property type="term" value="C:endomembrane system"/>
    <property type="evidence" value="ECO:0007669"/>
    <property type="project" value="UniProtKB-SubCell"/>
</dbReference>
<dbReference type="PANTHER" id="PTHR12714">
    <property type="entry name" value="PROTEIN-S ISOPRENYLCYSTEINE O-METHYLTRANSFERASE"/>
    <property type="match status" value="1"/>
</dbReference>
<dbReference type="GO" id="GO:0032259">
    <property type="term" value="P:methylation"/>
    <property type="evidence" value="ECO:0007669"/>
    <property type="project" value="UniProtKB-KW"/>
</dbReference>
<dbReference type="Pfam" id="PF04191">
    <property type="entry name" value="PEMT"/>
    <property type="match status" value="1"/>
</dbReference>
<comment type="subcellular location">
    <subcellularLocation>
        <location evidence="1">Endomembrane system</location>
        <topology evidence="1">Multi-pass membrane protein</topology>
    </subcellularLocation>
</comment>
<evidence type="ECO:0000256" key="3">
    <source>
        <dbReference type="ARBA" id="ARBA00022989"/>
    </source>
</evidence>
<evidence type="ECO:0000256" key="4">
    <source>
        <dbReference type="ARBA" id="ARBA00023136"/>
    </source>
</evidence>
<evidence type="ECO:0000256" key="2">
    <source>
        <dbReference type="ARBA" id="ARBA00022692"/>
    </source>
</evidence>
<dbReference type="Proteomes" id="UP000054388">
    <property type="component" value="Unassembled WGS sequence"/>
</dbReference>
<feature type="transmembrane region" description="Helical" evidence="5">
    <location>
        <begin position="20"/>
        <end position="39"/>
    </location>
</feature>
<comment type="caution">
    <text evidence="6">The sequence shown here is derived from an EMBL/GenBank/DDBJ whole genome shotgun (WGS) entry which is preliminary data.</text>
</comment>
<dbReference type="RefSeq" id="WP_059136261.1">
    <property type="nucleotide sequence ID" value="NZ_LMAI01000004.1"/>
</dbReference>
<reference evidence="6 7" key="1">
    <citation type="submission" date="2015-10" db="EMBL/GenBank/DDBJ databases">
        <title>Genome sequence of Chryseobacterium greenlandense.</title>
        <authorList>
            <person name="Newman J."/>
            <person name="Fischer K."/>
            <person name="Miller J."/>
        </authorList>
    </citation>
    <scope>NUCLEOTIDE SEQUENCE [LARGE SCALE GENOMIC DNA]</scope>
    <source>
        <strain evidence="6 7">UMB34</strain>
    </source>
</reference>
<evidence type="ECO:0000313" key="6">
    <source>
        <dbReference type="EMBL" id="KUJ56255.1"/>
    </source>
</evidence>
<gene>
    <name evidence="6" type="ORF">AR686_06690</name>
</gene>
<evidence type="ECO:0000256" key="1">
    <source>
        <dbReference type="ARBA" id="ARBA00004127"/>
    </source>
</evidence>
<evidence type="ECO:0000256" key="5">
    <source>
        <dbReference type="SAM" id="Phobius"/>
    </source>
</evidence>
<sequence>MPLKQELEQQGNWLFRYRSFLPIIVLAVGLGVFIQNVLLKDGNECSLLFEILCLTVSIFGFGIRVYTVGFTPHNTSGRNTKAGQVADELNTSGLYSITRNPLYLGNFFMWLGLAMFTENVWFVISFVFFYWIYYERIVFAEEQFLERKFGEQYTEWATLVPVFIPKFSLFKNTHLTFSLKKVLLKEKNGLFAVFLIFTVFDITGEFILSHTHYNIIFIVGCSLTMVLYIVLKAIKKRDTYIRR</sequence>
<keyword evidence="4 5" id="KW-0472">Membrane</keyword>
<feature type="transmembrane region" description="Helical" evidence="5">
    <location>
        <begin position="107"/>
        <end position="133"/>
    </location>
</feature>
<name>A0A101CHE3_9FLAO</name>
<dbReference type="InterPro" id="IPR007318">
    <property type="entry name" value="Phopholipid_MeTrfase"/>
</dbReference>
<dbReference type="GO" id="GO:0008168">
    <property type="term" value="F:methyltransferase activity"/>
    <property type="evidence" value="ECO:0007669"/>
    <property type="project" value="UniProtKB-KW"/>
</dbReference>
<keyword evidence="6" id="KW-0808">Transferase</keyword>
<dbReference type="AlphaFoldDB" id="A0A101CHE3"/>
<evidence type="ECO:0000313" key="7">
    <source>
        <dbReference type="Proteomes" id="UP000054388"/>
    </source>
</evidence>
<dbReference type="PANTHER" id="PTHR12714:SF9">
    <property type="entry name" value="PROTEIN-S-ISOPRENYLCYSTEINE O-METHYLTRANSFERASE"/>
    <property type="match status" value="1"/>
</dbReference>
<dbReference type="Gene3D" id="1.20.120.1630">
    <property type="match status" value="1"/>
</dbReference>
<keyword evidence="3 5" id="KW-1133">Transmembrane helix</keyword>
<dbReference type="PROSITE" id="PS50244">
    <property type="entry name" value="S5A_REDUCTASE"/>
    <property type="match status" value="1"/>
</dbReference>
<accession>A0A101CHE3</accession>
<dbReference type="EMBL" id="LMAI01000004">
    <property type="protein sequence ID" value="KUJ56255.1"/>
    <property type="molecule type" value="Genomic_DNA"/>
</dbReference>
<feature type="transmembrane region" description="Helical" evidence="5">
    <location>
        <begin position="189"/>
        <end position="209"/>
    </location>
</feature>
<keyword evidence="6" id="KW-0489">Methyltransferase</keyword>
<feature type="transmembrane region" description="Helical" evidence="5">
    <location>
        <begin position="215"/>
        <end position="234"/>
    </location>
</feature>
<organism evidence="6 7">
    <name type="scientific">Chryseobacterium aquaticum subsp. greenlandense</name>
    <dbReference type="NCBI Taxonomy" id="345663"/>
    <lineage>
        <taxon>Bacteria</taxon>
        <taxon>Pseudomonadati</taxon>
        <taxon>Bacteroidota</taxon>
        <taxon>Flavobacteriia</taxon>
        <taxon>Flavobacteriales</taxon>
        <taxon>Weeksellaceae</taxon>
        <taxon>Chryseobacterium group</taxon>
        <taxon>Chryseobacterium</taxon>
    </lineage>
</organism>
<feature type="transmembrane region" description="Helical" evidence="5">
    <location>
        <begin position="46"/>
        <end position="66"/>
    </location>
</feature>
<keyword evidence="2 5" id="KW-0812">Transmembrane</keyword>